<dbReference type="InterPro" id="IPR036388">
    <property type="entry name" value="WH-like_DNA-bd_sf"/>
</dbReference>
<dbReference type="Pfam" id="PF17782">
    <property type="entry name" value="WHD_DprA"/>
    <property type="match status" value="1"/>
</dbReference>
<evidence type="ECO:0000313" key="6">
    <source>
        <dbReference type="Proteomes" id="UP000095606"/>
    </source>
</evidence>
<evidence type="ECO:0000313" key="5">
    <source>
        <dbReference type="EMBL" id="UVQ75654.1"/>
    </source>
</evidence>
<accession>A0A174JN12</accession>
<keyword evidence="7" id="KW-1185">Reference proteome</keyword>
<protein>
    <submittedName>
        <fullName evidence="5">DNA-processing protein DprA</fullName>
    </submittedName>
    <submittedName>
        <fullName evidence="4">Smf protein DNA processing chain A</fullName>
    </submittedName>
</protein>
<dbReference type="Gene3D" id="1.10.10.10">
    <property type="entry name" value="Winged helix-like DNA-binding domain superfamily/Winged helix DNA-binding domain"/>
    <property type="match status" value="1"/>
</dbReference>
<dbReference type="InterPro" id="IPR057666">
    <property type="entry name" value="DrpA_SLOG"/>
</dbReference>
<evidence type="ECO:0000313" key="4">
    <source>
        <dbReference type="EMBL" id="CUP01174.1"/>
    </source>
</evidence>
<reference evidence="4 6" key="1">
    <citation type="submission" date="2015-09" db="EMBL/GenBank/DDBJ databases">
        <authorList>
            <consortium name="Pathogen Informatics"/>
        </authorList>
    </citation>
    <scope>NUCLEOTIDE SEQUENCE [LARGE SCALE GENOMIC DNA]</scope>
    <source>
        <strain evidence="4 6">2789STDY5834846</strain>
    </source>
</reference>
<dbReference type="EMBL" id="CP103141">
    <property type="protein sequence ID" value="UVQ75654.1"/>
    <property type="molecule type" value="Genomic_DNA"/>
</dbReference>
<reference evidence="5" key="2">
    <citation type="submission" date="2022-08" db="EMBL/GenBank/DDBJ databases">
        <title>Genome Sequencing of Bacteroides fragilis Group Isolates with Nanopore Technology.</title>
        <authorList>
            <person name="Tisza M.J."/>
            <person name="Smith D."/>
            <person name="Dekker J.P."/>
        </authorList>
    </citation>
    <scope>NUCLEOTIDE SEQUENCE</scope>
    <source>
        <strain evidence="5">BFG-527</strain>
    </source>
</reference>
<dbReference type="SUPFAM" id="SSF102405">
    <property type="entry name" value="MCP/YpsA-like"/>
    <property type="match status" value="1"/>
</dbReference>
<feature type="domain" description="DprA winged helix" evidence="3">
    <location>
        <begin position="314"/>
        <end position="368"/>
    </location>
</feature>
<dbReference type="GO" id="GO:0009294">
    <property type="term" value="P:DNA-mediated transformation"/>
    <property type="evidence" value="ECO:0007669"/>
    <property type="project" value="InterPro"/>
</dbReference>
<dbReference type="AlphaFoldDB" id="A0A174JN12"/>
<organism evidence="4 6">
    <name type="scientific">Bacteroides faecis</name>
    <dbReference type="NCBI Taxonomy" id="674529"/>
    <lineage>
        <taxon>Bacteria</taxon>
        <taxon>Pseudomonadati</taxon>
        <taxon>Bacteroidota</taxon>
        <taxon>Bacteroidia</taxon>
        <taxon>Bacteroidales</taxon>
        <taxon>Bacteroidaceae</taxon>
        <taxon>Bacteroides</taxon>
    </lineage>
</organism>
<evidence type="ECO:0000313" key="7">
    <source>
        <dbReference type="Proteomes" id="UP001060104"/>
    </source>
</evidence>
<evidence type="ECO:0000259" key="2">
    <source>
        <dbReference type="Pfam" id="PF02481"/>
    </source>
</evidence>
<dbReference type="InterPro" id="IPR003488">
    <property type="entry name" value="DprA"/>
</dbReference>
<dbReference type="RefSeq" id="WP_055269264.1">
    <property type="nucleotide sequence ID" value="NZ_CABMFH010000004.1"/>
</dbReference>
<dbReference type="EMBL" id="CZAE01000006">
    <property type="protein sequence ID" value="CUP01174.1"/>
    <property type="molecule type" value="Genomic_DNA"/>
</dbReference>
<dbReference type="Proteomes" id="UP000095606">
    <property type="component" value="Unassembled WGS sequence"/>
</dbReference>
<dbReference type="InterPro" id="IPR041614">
    <property type="entry name" value="DprA_WH"/>
</dbReference>
<dbReference type="PANTHER" id="PTHR43022:SF1">
    <property type="entry name" value="PROTEIN SMF"/>
    <property type="match status" value="1"/>
</dbReference>
<dbReference type="Pfam" id="PF02481">
    <property type="entry name" value="DNA_processg_A"/>
    <property type="match status" value="1"/>
</dbReference>
<dbReference type="GeneID" id="69587895"/>
<gene>
    <name evidence="4" type="primary">smf</name>
    <name evidence="5" type="synonym">dprA</name>
    <name evidence="4" type="ORF">ERS852461_01650</name>
    <name evidence="5" type="ORF">NXY30_04415</name>
</gene>
<evidence type="ECO:0000256" key="1">
    <source>
        <dbReference type="ARBA" id="ARBA00006525"/>
    </source>
</evidence>
<comment type="similarity">
    <text evidence="1">Belongs to the DprA/Smf family.</text>
</comment>
<dbReference type="Proteomes" id="UP001060104">
    <property type="component" value="Chromosome"/>
</dbReference>
<dbReference type="Gene3D" id="3.40.50.450">
    <property type="match status" value="1"/>
</dbReference>
<feature type="domain" description="Smf/DprA SLOG" evidence="2">
    <location>
        <begin position="83"/>
        <end position="294"/>
    </location>
</feature>
<dbReference type="PANTHER" id="PTHR43022">
    <property type="entry name" value="PROTEIN SMF"/>
    <property type="match status" value="1"/>
</dbReference>
<dbReference type="NCBIfam" id="TIGR00732">
    <property type="entry name" value="dprA"/>
    <property type="match status" value="1"/>
</dbReference>
<proteinExistence type="inferred from homology"/>
<name>A0A174JN12_9BACE</name>
<sequence length="374" mass="41277">MTDNEEEQIYSIALTMVPGIGHIGAKRLVEGMKSATDVFRYRKELSERIPGVNERISAALDCPSLIARAEQELGFLQKNRIQCLTYYDEAYPSRLRECEDAPVVLFFKGNADLNALHILNMVGTRHATDYGTQLCATFLRDLKALCPDVLVVSGLAYGIDINAHRSALDNGLATVGVLAHGLDRIYPSLHRKTAVDMLDRGGLLTEFLVGTTPDKHNFVSRNRIVAGMCDATIVIESAAKGGSLITAELAESYHRDCFAFPGRVTDEYSKGCNQLIRDNKASLLLSAEDFVQTMGWNVASCVEKTVNVQRDLFPDLSGEEQRIVDILAQRGNLQINTLVVETDIPVHKMNAILFELEMKGVVRVLAGGMYQLLI</sequence>
<evidence type="ECO:0000259" key="3">
    <source>
        <dbReference type="Pfam" id="PF17782"/>
    </source>
</evidence>